<feature type="compositionally biased region" description="Polar residues" evidence="1">
    <location>
        <begin position="64"/>
        <end position="76"/>
    </location>
</feature>
<feature type="non-terminal residue" evidence="2">
    <location>
        <position position="251"/>
    </location>
</feature>
<evidence type="ECO:0000313" key="3">
    <source>
        <dbReference type="Proteomes" id="UP000279271"/>
    </source>
</evidence>
<evidence type="ECO:0000313" key="2">
    <source>
        <dbReference type="EMBL" id="RMZ55550.1"/>
    </source>
</evidence>
<dbReference type="Proteomes" id="UP000279271">
    <property type="component" value="Unassembled WGS sequence"/>
</dbReference>
<accession>A0A3M7L0G8</accession>
<feature type="non-terminal residue" evidence="2">
    <location>
        <position position="1"/>
    </location>
</feature>
<dbReference type="AlphaFoldDB" id="A0A3M7L0G8"/>
<reference evidence="3" key="1">
    <citation type="journal article" date="2018" name="Algal Res.">
        <title>Characterization of plant carbon substrate utilization by Auxenochlorella protothecoides.</title>
        <authorList>
            <person name="Vogler B.W."/>
            <person name="Starkenburg S.R."/>
            <person name="Sudasinghe N."/>
            <person name="Schambach J.Y."/>
            <person name="Rollin J.A."/>
            <person name="Pattathil S."/>
            <person name="Barry A.N."/>
        </authorList>
    </citation>
    <scope>NUCLEOTIDE SEQUENCE [LARGE SCALE GENOMIC DNA]</scope>
    <source>
        <strain evidence="3">UTEX 25</strain>
    </source>
</reference>
<dbReference type="EMBL" id="QOKY01000160">
    <property type="protein sequence ID" value="RMZ55550.1"/>
    <property type="molecule type" value="Genomic_DNA"/>
</dbReference>
<feature type="compositionally biased region" description="Pro residues" evidence="1">
    <location>
        <begin position="79"/>
        <end position="89"/>
    </location>
</feature>
<evidence type="ECO:0000256" key="1">
    <source>
        <dbReference type="SAM" id="MobiDB-lite"/>
    </source>
</evidence>
<feature type="region of interest" description="Disordered" evidence="1">
    <location>
        <begin position="51"/>
        <end position="89"/>
    </location>
</feature>
<organism evidence="2 3">
    <name type="scientific">Auxenochlorella protothecoides</name>
    <name type="common">Green microalga</name>
    <name type="synonym">Chlorella protothecoides</name>
    <dbReference type="NCBI Taxonomy" id="3075"/>
    <lineage>
        <taxon>Eukaryota</taxon>
        <taxon>Viridiplantae</taxon>
        <taxon>Chlorophyta</taxon>
        <taxon>core chlorophytes</taxon>
        <taxon>Trebouxiophyceae</taxon>
        <taxon>Chlorellales</taxon>
        <taxon>Chlorellaceae</taxon>
        <taxon>Auxenochlorella</taxon>
    </lineage>
</organism>
<gene>
    <name evidence="2" type="ORF">APUTEX25_000133</name>
</gene>
<comment type="caution">
    <text evidence="2">The sequence shown here is derived from an EMBL/GenBank/DDBJ whole genome shotgun (WGS) entry which is preliminary data.</text>
</comment>
<proteinExistence type="predicted"/>
<sequence>TAYGGRCMHQRSMCAAAGEAWRGMDAAAREPYVAESDASKIAWSHYMASPEAKVSRKSVGPQGKTPSRAPSRQTGRTPAPTPASTPPPLLFERALAPQDMQQSQSWGSSMAHTTVSVSVPSPSASWPLAGAGPSPDTLPMLTGHVIPWTTDCFLNPPFSAYPLSDPAPAAQPTPSPAPLPLEPSKAELPNPFASLGLGALGLPQWSQGLLQSVDSRGPWMRDMDLLPLWDEVLALSTTPQTSAWPCLPSVR</sequence>
<name>A0A3M7L0G8_AUXPR</name>
<protein>
    <submittedName>
        <fullName evidence="2">Uncharacterized protein</fullName>
    </submittedName>
</protein>